<evidence type="ECO:0000313" key="1">
    <source>
        <dbReference type="EMBL" id="GHH89080.1"/>
    </source>
</evidence>
<keyword evidence="2" id="KW-1185">Reference proteome</keyword>
<sequence>MYKYAGQTVCSVARTGRIDGENGGGAGVRGSMRGRGRGFGGAWLVRVGEIRWVETIWKEPVLLARVFEGAVADSVGRAA</sequence>
<organism evidence="1 2">
    <name type="scientific">Streptomyces sulfonofaciens</name>
    <dbReference type="NCBI Taxonomy" id="68272"/>
    <lineage>
        <taxon>Bacteria</taxon>
        <taxon>Bacillati</taxon>
        <taxon>Actinomycetota</taxon>
        <taxon>Actinomycetes</taxon>
        <taxon>Kitasatosporales</taxon>
        <taxon>Streptomycetaceae</taxon>
        <taxon>Streptomyces</taxon>
    </lineage>
</organism>
<proteinExistence type="predicted"/>
<evidence type="ECO:0000313" key="2">
    <source>
        <dbReference type="Proteomes" id="UP000603708"/>
    </source>
</evidence>
<protein>
    <submittedName>
        <fullName evidence="1">Uncharacterized protein</fullName>
    </submittedName>
</protein>
<gene>
    <name evidence="1" type="ORF">GCM10018793_70920</name>
</gene>
<dbReference type="Proteomes" id="UP000603708">
    <property type="component" value="Unassembled WGS sequence"/>
</dbReference>
<name>A0A919L8Y4_9ACTN</name>
<comment type="caution">
    <text evidence="1">The sequence shown here is derived from an EMBL/GenBank/DDBJ whole genome shotgun (WGS) entry which is preliminary data.</text>
</comment>
<dbReference type="AlphaFoldDB" id="A0A919L8Y4"/>
<reference evidence="1" key="1">
    <citation type="journal article" date="2014" name="Int. J. Syst. Evol. Microbiol.">
        <title>Complete genome sequence of Corynebacterium casei LMG S-19264T (=DSM 44701T), isolated from a smear-ripened cheese.</title>
        <authorList>
            <consortium name="US DOE Joint Genome Institute (JGI-PGF)"/>
            <person name="Walter F."/>
            <person name="Albersmeier A."/>
            <person name="Kalinowski J."/>
            <person name="Ruckert C."/>
        </authorList>
    </citation>
    <scope>NUCLEOTIDE SEQUENCE</scope>
    <source>
        <strain evidence="1">JCM 5069</strain>
    </source>
</reference>
<dbReference type="EMBL" id="BNCD01000054">
    <property type="protein sequence ID" value="GHH89080.1"/>
    <property type="molecule type" value="Genomic_DNA"/>
</dbReference>
<accession>A0A919L8Y4</accession>
<reference evidence="1" key="2">
    <citation type="submission" date="2020-09" db="EMBL/GenBank/DDBJ databases">
        <authorList>
            <person name="Sun Q."/>
            <person name="Ohkuma M."/>
        </authorList>
    </citation>
    <scope>NUCLEOTIDE SEQUENCE</scope>
    <source>
        <strain evidence="1">JCM 5069</strain>
    </source>
</reference>